<protein>
    <recommendedName>
        <fullName evidence="1">VOC domain-containing protein</fullName>
    </recommendedName>
</protein>
<dbReference type="InterPro" id="IPR004360">
    <property type="entry name" value="Glyas_Fos-R_dOase_dom"/>
</dbReference>
<dbReference type="AlphaFoldDB" id="A0A542ZT18"/>
<dbReference type="Pfam" id="PF00903">
    <property type="entry name" value="Glyoxalase"/>
    <property type="match status" value="2"/>
</dbReference>
<name>A0A542ZT18_9ACTN</name>
<dbReference type="InterPro" id="IPR029068">
    <property type="entry name" value="Glyas_Bleomycin-R_OHBP_Dase"/>
</dbReference>
<dbReference type="InterPro" id="IPR037523">
    <property type="entry name" value="VOC_core"/>
</dbReference>
<evidence type="ECO:0000259" key="1">
    <source>
        <dbReference type="PROSITE" id="PS51819"/>
    </source>
</evidence>
<comment type="caution">
    <text evidence="2">The sequence shown here is derived from an EMBL/GenBank/DDBJ whole genome shotgun (WGS) entry which is preliminary data.</text>
</comment>
<dbReference type="CDD" id="cd07247">
    <property type="entry name" value="SgaA_N_like"/>
    <property type="match status" value="2"/>
</dbReference>
<reference evidence="2 3" key="1">
    <citation type="submission" date="2019-06" db="EMBL/GenBank/DDBJ databases">
        <title>Sequencing the genomes of 1000 actinobacteria strains.</title>
        <authorList>
            <person name="Klenk H.-P."/>
        </authorList>
    </citation>
    <scope>NUCLEOTIDE SEQUENCE [LARGE SCALE GENOMIC DNA]</scope>
    <source>
        <strain evidence="2 3">DSM 8251</strain>
    </source>
</reference>
<organism evidence="2 3">
    <name type="scientific">Propioniferax innocua</name>
    <dbReference type="NCBI Taxonomy" id="1753"/>
    <lineage>
        <taxon>Bacteria</taxon>
        <taxon>Bacillati</taxon>
        <taxon>Actinomycetota</taxon>
        <taxon>Actinomycetes</taxon>
        <taxon>Propionibacteriales</taxon>
        <taxon>Propionibacteriaceae</taxon>
        <taxon>Propioniferax</taxon>
    </lineage>
</organism>
<dbReference type="SUPFAM" id="SSF54593">
    <property type="entry name" value="Glyoxalase/Bleomycin resistance protein/Dihydroxybiphenyl dioxygenase"/>
    <property type="match status" value="2"/>
</dbReference>
<dbReference type="PANTHER" id="PTHR33993:SF14">
    <property type="entry name" value="GB|AAF24581.1"/>
    <property type="match status" value="1"/>
</dbReference>
<dbReference type="EMBL" id="VFOR01000001">
    <property type="protein sequence ID" value="TQL63503.1"/>
    <property type="molecule type" value="Genomic_DNA"/>
</dbReference>
<gene>
    <name evidence="2" type="ORF">FB460_1318</name>
</gene>
<dbReference type="Gene3D" id="3.10.180.10">
    <property type="entry name" value="2,3-Dihydroxybiphenyl 1,2-Dioxygenase, domain 1"/>
    <property type="match status" value="2"/>
</dbReference>
<dbReference type="InterPro" id="IPR052164">
    <property type="entry name" value="Anthracycline_SecMetBiosynth"/>
</dbReference>
<proteinExistence type="predicted"/>
<feature type="domain" description="VOC" evidence="1">
    <location>
        <begin position="143"/>
        <end position="265"/>
    </location>
</feature>
<dbReference type="OrthoDB" id="9793039at2"/>
<evidence type="ECO:0000313" key="3">
    <source>
        <dbReference type="Proteomes" id="UP000316196"/>
    </source>
</evidence>
<dbReference type="PANTHER" id="PTHR33993">
    <property type="entry name" value="GLYOXALASE-RELATED"/>
    <property type="match status" value="1"/>
</dbReference>
<keyword evidence="3" id="KW-1185">Reference proteome</keyword>
<dbReference type="RefSeq" id="WP_142093218.1">
    <property type="nucleotide sequence ID" value="NZ_BAAAMD010000002.1"/>
</dbReference>
<evidence type="ECO:0000313" key="2">
    <source>
        <dbReference type="EMBL" id="TQL63503.1"/>
    </source>
</evidence>
<feature type="domain" description="VOC" evidence="1">
    <location>
        <begin position="10"/>
        <end position="129"/>
    </location>
</feature>
<accession>A0A542ZT18</accession>
<dbReference type="PROSITE" id="PS51819">
    <property type="entry name" value="VOC"/>
    <property type="match status" value="2"/>
</dbReference>
<dbReference type="Proteomes" id="UP000316196">
    <property type="component" value="Unassembled WGS sequence"/>
</dbReference>
<sequence length="271" mass="29308">MTNTHQPVGTPVWLDFGSNDFTASNAFYAGLFGWDFEDSGPEFHHYAMIQNNGAVIGGAMDTSGMTCPEGGEIPSVWDLYLSVDDLEVRLDKARENGATVIVEPGQVGDAGRFAMVVDPSGTPIGMWEPNQLSGYDFTGAPGSPVWFELMTSDFDRAVDFYTKVFDAEFVPMPESEGFYVTNGTGDATKFGVCNVLMWGENPGAPTPGRPNNYWRIYLNIESLDPALEKVRELGGQVLDGPEESPFGRLATVADPQGAFFQLIATSEVSGA</sequence>